<keyword evidence="1" id="KW-0808">Transferase</keyword>
<keyword evidence="2" id="KW-1185">Reference proteome</keyword>
<reference evidence="1" key="1">
    <citation type="submission" date="2022-07" db="EMBL/GenBank/DDBJ databases">
        <title>Alkalimarinus sp. nov., isolated from gut of a Alitta virens.</title>
        <authorList>
            <person name="Yang A.I."/>
            <person name="Shin N.-R."/>
        </authorList>
    </citation>
    <scope>NUCLEOTIDE SEQUENCE</scope>
    <source>
        <strain evidence="1">FA028</strain>
    </source>
</reference>
<sequence>MQQLIVFGEDWGAHPSSTQHLMKHLQQQYELVWVNSIGLRRPTFTVRDGKRLLAKAKSMLKKTPSAPTSVSRSEFPVVEPKVIPWPSSSVARKLNGALLKNLLSSFTSEDKRPILWTSLPSAVDVVGKLNEKAVIYYCGDDFTSLAGVDHAPVAVMEQELVEKADLVIVASQELAKKFPADKTVVLEHGVDYEEFSSASKYSAPRPEDLKMGRPIVGFYGSIADWIDVELIKSVAHKLPDWEFVFIGSVQTDISAIKELPNISLLGPKPHNELPNYVAHWQVSWLPFRQCGQIDACNPLKLREYLALGKPIVSSEFPALEPYKQLVNTATTAEEFVNAIEVAACDSPKLISEKAMVSEVQSWLDVEFLSSNTQLRRHSVSKESWRTKSEQVHQLITLLRP</sequence>
<dbReference type="AlphaFoldDB" id="A0A9E8KQL0"/>
<gene>
    <name evidence="1" type="ORF">NNL22_05190</name>
</gene>
<accession>A0A9E8KQL0</accession>
<dbReference type="EC" id="2.4.-.-" evidence="1"/>
<dbReference type="EMBL" id="CP101527">
    <property type="protein sequence ID" value="UZW75979.1"/>
    <property type="molecule type" value="Genomic_DNA"/>
</dbReference>
<proteinExistence type="predicted"/>
<protein>
    <submittedName>
        <fullName evidence="1">Glycosyltransferase</fullName>
        <ecNumber evidence="1">2.4.-.-</ecNumber>
    </submittedName>
</protein>
<name>A0A9E8KQL0_9ALTE</name>
<dbReference type="RefSeq" id="WP_251812243.1">
    <property type="nucleotide sequence ID" value="NZ_CP101527.1"/>
</dbReference>
<organism evidence="1 2">
    <name type="scientific">Alkalimarinus sediminis</name>
    <dbReference type="NCBI Taxonomy" id="1632866"/>
    <lineage>
        <taxon>Bacteria</taxon>
        <taxon>Pseudomonadati</taxon>
        <taxon>Pseudomonadota</taxon>
        <taxon>Gammaproteobacteria</taxon>
        <taxon>Alteromonadales</taxon>
        <taxon>Alteromonadaceae</taxon>
        <taxon>Alkalimarinus</taxon>
    </lineage>
</organism>
<dbReference type="Gene3D" id="3.40.50.2000">
    <property type="entry name" value="Glycogen Phosphorylase B"/>
    <property type="match status" value="1"/>
</dbReference>
<dbReference type="PANTHER" id="PTHR12526">
    <property type="entry name" value="GLYCOSYLTRANSFERASE"/>
    <property type="match status" value="1"/>
</dbReference>
<dbReference type="Pfam" id="PF13692">
    <property type="entry name" value="Glyco_trans_1_4"/>
    <property type="match status" value="1"/>
</dbReference>
<dbReference type="KEGG" id="asem:NNL22_05190"/>
<evidence type="ECO:0000313" key="1">
    <source>
        <dbReference type="EMBL" id="UZW75979.1"/>
    </source>
</evidence>
<dbReference type="GO" id="GO:0016757">
    <property type="term" value="F:glycosyltransferase activity"/>
    <property type="evidence" value="ECO:0007669"/>
    <property type="project" value="UniProtKB-KW"/>
</dbReference>
<dbReference type="Gene3D" id="3.40.50.11010">
    <property type="match status" value="1"/>
</dbReference>
<dbReference type="PANTHER" id="PTHR12526:SF630">
    <property type="entry name" value="GLYCOSYLTRANSFERASE"/>
    <property type="match status" value="1"/>
</dbReference>
<dbReference type="Proteomes" id="UP001164472">
    <property type="component" value="Chromosome"/>
</dbReference>
<evidence type="ECO:0000313" key="2">
    <source>
        <dbReference type="Proteomes" id="UP001164472"/>
    </source>
</evidence>
<keyword evidence="1" id="KW-0328">Glycosyltransferase</keyword>
<dbReference type="SUPFAM" id="SSF53756">
    <property type="entry name" value="UDP-Glycosyltransferase/glycogen phosphorylase"/>
    <property type="match status" value="1"/>
</dbReference>